<evidence type="ECO:0000256" key="6">
    <source>
        <dbReference type="SAM" id="MobiDB-lite"/>
    </source>
</evidence>
<evidence type="ECO:0000313" key="8">
    <source>
        <dbReference type="Proteomes" id="UP000002630"/>
    </source>
</evidence>
<dbReference type="GO" id="GO:0033615">
    <property type="term" value="P:mitochondrial proton-transporting ATP synthase complex assembly"/>
    <property type="evidence" value="ECO:0007669"/>
    <property type="project" value="TreeGrafter"/>
</dbReference>
<feature type="region of interest" description="Disordered" evidence="6">
    <location>
        <begin position="29"/>
        <end position="83"/>
    </location>
</feature>
<evidence type="ECO:0000256" key="4">
    <source>
        <dbReference type="ARBA" id="ARBA00023128"/>
    </source>
</evidence>
<evidence type="ECO:0000256" key="3">
    <source>
        <dbReference type="ARBA" id="ARBA00022946"/>
    </source>
</evidence>
<evidence type="ECO:0000256" key="2">
    <source>
        <dbReference type="ARBA" id="ARBA00008231"/>
    </source>
</evidence>
<dbReference type="EMBL" id="FN648214">
    <property type="protein sequence ID" value="CBJ25926.1"/>
    <property type="molecule type" value="Genomic_DNA"/>
</dbReference>
<comment type="similarity">
    <text evidence="2">Belongs to the ATP12 family.</text>
</comment>
<dbReference type="GO" id="GO:0005739">
    <property type="term" value="C:mitochondrion"/>
    <property type="evidence" value="ECO:0007669"/>
    <property type="project" value="UniProtKB-SubCell"/>
</dbReference>
<name>D7FMM9_ECTSI</name>
<dbReference type="InterPro" id="IPR042272">
    <property type="entry name" value="ATP12_ATP_synth-F1-assembly_N"/>
</dbReference>
<protein>
    <submittedName>
        <fullName evidence="7">Similar to ATP synthase mitochondrial F1 complex assembly factor 2</fullName>
    </submittedName>
</protein>
<dbReference type="OrthoDB" id="5673at2759"/>
<keyword evidence="8" id="KW-1185">Reference proteome</keyword>
<dbReference type="SUPFAM" id="SSF160909">
    <property type="entry name" value="ATP12-like"/>
    <property type="match status" value="1"/>
</dbReference>
<dbReference type="Gene3D" id="3.30.2180.10">
    <property type="entry name" value="ATP12-like"/>
    <property type="match status" value="1"/>
</dbReference>
<organism evidence="7 8">
    <name type="scientific">Ectocarpus siliculosus</name>
    <name type="common">Brown alga</name>
    <name type="synonym">Conferva siliculosa</name>
    <dbReference type="NCBI Taxonomy" id="2880"/>
    <lineage>
        <taxon>Eukaryota</taxon>
        <taxon>Sar</taxon>
        <taxon>Stramenopiles</taxon>
        <taxon>Ochrophyta</taxon>
        <taxon>PX clade</taxon>
        <taxon>Phaeophyceae</taxon>
        <taxon>Ectocarpales</taxon>
        <taxon>Ectocarpaceae</taxon>
        <taxon>Ectocarpus</taxon>
    </lineage>
</organism>
<dbReference type="InterPro" id="IPR011419">
    <property type="entry name" value="ATP12_ATP_synth-F1-assembly"/>
</dbReference>
<sequence length="350" mass="38605">MNPSAVTPVCLTVSSGLRRRSQRFLYSIRPAAAGQRQQRHDRTTPQHHQRPSTAAPHLNGVNSTVPSRVGGPQREMSSAPELTHQRIKGRSRFYKTVTIREIVADKAGDEASAAAAVGDKSPRWEILLDSRVLKTPGRRPLQFDSPELAMAVAAEWDAQDTSKGIEPAVMPLMALASTALDQVASDREKTVATCLKYLPTDTVCFLSPDPDPVIARRQRQLWSPLRDWTEEALGIPVATTTEIHRTPQHPPEALARARDLLESLDEWGLAAVQSATMECKSLVIALALLFRKTTVEKAFDAARLEEEYNVERWGMIEGGHDMDRANTTLTLTAASTLIWLRSASLRPPSP</sequence>
<dbReference type="eggNOG" id="KOG3015">
    <property type="taxonomic scope" value="Eukaryota"/>
</dbReference>
<dbReference type="STRING" id="2880.D7FMM9"/>
<dbReference type="EMBL" id="FN649749">
    <property type="protein sequence ID" value="CBJ25926.1"/>
    <property type="molecule type" value="Genomic_DNA"/>
</dbReference>
<dbReference type="OMA" id="MPLMMLA"/>
<keyword evidence="5" id="KW-0143">Chaperone</keyword>
<gene>
    <name evidence="7" type="ORF">Esi_0017_0142</name>
</gene>
<evidence type="ECO:0000256" key="1">
    <source>
        <dbReference type="ARBA" id="ARBA00004173"/>
    </source>
</evidence>
<dbReference type="Gene3D" id="1.10.3580.10">
    <property type="entry name" value="ATP12 ATPase"/>
    <property type="match status" value="1"/>
</dbReference>
<proteinExistence type="inferred from homology"/>
<evidence type="ECO:0000256" key="5">
    <source>
        <dbReference type="ARBA" id="ARBA00023186"/>
    </source>
</evidence>
<dbReference type="Pfam" id="PF07542">
    <property type="entry name" value="ATP12"/>
    <property type="match status" value="1"/>
</dbReference>
<evidence type="ECO:0000313" key="7">
    <source>
        <dbReference type="EMBL" id="CBJ25926.1"/>
    </source>
</evidence>
<dbReference type="InterPro" id="IPR023335">
    <property type="entry name" value="ATP12_ortho_dom_sf"/>
</dbReference>
<dbReference type="InParanoid" id="D7FMM9"/>
<dbReference type="PANTHER" id="PTHR21013:SF10">
    <property type="entry name" value="ATP SYNTHASE MITOCHONDRIAL F1 COMPLEX ASSEMBLY FACTOR 2"/>
    <property type="match status" value="1"/>
</dbReference>
<dbReference type="Proteomes" id="UP000002630">
    <property type="component" value="Linkage Group LG24"/>
</dbReference>
<dbReference type="AlphaFoldDB" id="D7FMM9"/>
<keyword evidence="4" id="KW-0496">Mitochondrion</keyword>
<keyword evidence="3" id="KW-0809">Transit peptide</keyword>
<dbReference type="PANTHER" id="PTHR21013">
    <property type="entry name" value="ATP SYNTHASE MITOCHONDRIAL F1 COMPLEX ASSEMBLY FACTOR 2/ATP12 PROTEIN, MITOCHONDRIAL PRECURSOR"/>
    <property type="match status" value="1"/>
</dbReference>
<reference evidence="7 8" key="1">
    <citation type="journal article" date="2010" name="Nature">
        <title>The Ectocarpus genome and the independent evolution of multicellularity in brown algae.</title>
        <authorList>
            <person name="Cock J.M."/>
            <person name="Sterck L."/>
            <person name="Rouze P."/>
            <person name="Scornet D."/>
            <person name="Allen A.E."/>
            <person name="Amoutzias G."/>
            <person name="Anthouard V."/>
            <person name="Artiguenave F."/>
            <person name="Aury J.M."/>
            <person name="Badger J.H."/>
            <person name="Beszteri B."/>
            <person name="Billiau K."/>
            <person name="Bonnet E."/>
            <person name="Bothwell J.H."/>
            <person name="Bowler C."/>
            <person name="Boyen C."/>
            <person name="Brownlee C."/>
            <person name="Carrano C.J."/>
            <person name="Charrier B."/>
            <person name="Cho G.Y."/>
            <person name="Coelho S.M."/>
            <person name="Collen J."/>
            <person name="Corre E."/>
            <person name="Da Silva C."/>
            <person name="Delage L."/>
            <person name="Delaroque N."/>
            <person name="Dittami S.M."/>
            <person name="Doulbeau S."/>
            <person name="Elias M."/>
            <person name="Farnham G."/>
            <person name="Gachon C.M."/>
            <person name="Gschloessl B."/>
            <person name="Heesch S."/>
            <person name="Jabbari K."/>
            <person name="Jubin C."/>
            <person name="Kawai H."/>
            <person name="Kimura K."/>
            <person name="Kloareg B."/>
            <person name="Kupper F.C."/>
            <person name="Lang D."/>
            <person name="Le Bail A."/>
            <person name="Leblanc C."/>
            <person name="Lerouge P."/>
            <person name="Lohr M."/>
            <person name="Lopez P.J."/>
            <person name="Martens C."/>
            <person name="Maumus F."/>
            <person name="Michel G."/>
            <person name="Miranda-Saavedra D."/>
            <person name="Morales J."/>
            <person name="Moreau H."/>
            <person name="Motomura T."/>
            <person name="Nagasato C."/>
            <person name="Napoli C.A."/>
            <person name="Nelson D.R."/>
            <person name="Nyvall-Collen P."/>
            <person name="Peters A.F."/>
            <person name="Pommier C."/>
            <person name="Potin P."/>
            <person name="Poulain J."/>
            <person name="Quesneville H."/>
            <person name="Read B."/>
            <person name="Rensing S.A."/>
            <person name="Ritter A."/>
            <person name="Rousvoal S."/>
            <person name="Samanta M."/>
            <person name="Samson G."/>
            <person name="Schroeder D.C."/>
            <person name="Segurens B."/>
            <person name="Strittmatter M."/>
            <person name="Tonon T."/>
            <person name="Tregear J.W."/>
            <person name="Valentin K."/>
            <person name="von Dassow P."/>
            <person name="Yamagishi T."/>
            <person name="Van de Peer Y."/>
            <person name="Wincker P."/>
        </authorList>
    </citation>
    <scope>NUCLEOTIDE SEQUENCE [LARGE SCALE GENOMIC DNA]</scope>
    <source>
        <strain evidence="8">Ec32 / CCAP1310/4</strain>
    </source>
</reference>
<comment type="subcellular location">
    <subcellularLocation>
        <location evidence="1">Mitochondrion</location>
    </subcellularLocation>
</comment>
<accession>D7FMM9</accession>